<dbReference type="EMBL" id="CABFNO020001240">
    <property type="protein sequence ID" value="CAG9970932.1"/>
    <property type="molecule type" value="Genomic_DNA"/>
</dbReference>
<evidence type="ECO:0000313" key="1">
    <source>
        <dbReference type="EMBL" id="CAG9970932.1"/>
    </source>
</evidence>
<evidence type="ECO:0000313" key="2">
    <source>
        <dbReference type="Proteomes" id="UP000754883"/>
    </source>
</evidence>
<keyword evidence="2" id="KW-1185">Reference proteome</keyword>
<proteinExistence type="predicted"/>
<comment type="caution">
    <text evidence="1">The sequence shown here is derived from an EMBL/GenBank/DDBJ whole genome shotgun (WGS) entry which is preliminary data.</text>
</comment>
<dbReference type="AlphaFoldDB" id="A0A9N9TZE3"/>
<accession>A0A9N9TZE3</accession>
<organism evidence="1 2">
    <name type="scientific">Clonostachys byssicola</name>
    <dbReference type="NCBI Taxonomy" id="160290"/>
    <lineage>
        <taxon>Eukaryota</taxon>
        <taxon>Fungi</taxon>
        <taxon>Dikarya</taxon>
        <taxon>Ascomycota</taxon>
        <taxon>Pezizomycotina</taxon>
        <taxon>Sordariomycetes</taxon>
        <taxon>Hypocreomycetidae</taxon>
        <taxon>Hypocreales</taxon>
        <taxon>Bionectriaceae</taxon>
        <taxon>Clonostachys</taxon>
    </lineage>
</organism>
<protein>
    <submittedName>
        <fullName evidence="1">Uncharacterized protein</fullName>
    </submittedName>
</protein>
<reference evidence="1" key="1">
    <citation type="submission" date="2021-10" db="EMBL/GenBank/DDBJ databases">
        <authorList>
            <person name="Piombo E."/>
        </authorList>
    </citation>
    <scope>NUCLEOTIDE SEQUENCE</scope>
</reference>
<name>A0A9N9TZE3_9HYPO</name>
<gene>
    <name evidence="1" type="ORF">CBYS24578_00000196</name>
</gene>
<dbReference type="Proteomes" id="UP000754883">
    <property type="component" value="Unassembled WGS sequence"/>
</dbReference>
<sequence>MAFMMKVESDRNQPSNPDAGPISWPFFSKPTWTQLDTQGMIVTLARRADVKTNMLSWETKNLANEKNYLIEAHNVHARDINTLIKACSSGKNERPLGLKHRHKLTTMAHQMLLPSSSYVLYAGGRST</sequence>